<dbReference type="Proteomes" id="UP001321749">
    <property type="component" value="Unassembled WGS sequence"/>
</dbReference>
<evidence type="ECO:0000256" key="4">
    <source>
        <dbReference type="ARBA" id="ARBA00023136"/>
    </source>
</evidence>
<evidence type="ECO:0000256" key="3">
    <source>
        <dbReference type="ARBA" id="ARBA00022989"/>
    </source>
</evidence>
<dbReference type="PANTHER" id="PTHR33048">
    <property type="entry name" value="PTH11-LIKE INTEGRAL MEMBRANE PROTEIN (AFU_ORTHOLOGUE AFUA_5G11245)"/>
    <property type="match status" value="1"/>
</dbReference>
<comment type="caution">
    <text evidence="9">The sequence shown here is derived from an EMBL/GenBank/DDBJ whole genome shotgun (WGS) entry which is preliminary data.</text>
</comment>
<feature type="transmembrane region" description="Helical" evidence="7">
    <location>
        <begin position="137"/>
        <end position="156"/>
    </location>
</feature>
<feature type="region of interest" description="Disordered" evidence="6">
    <location>
        <begin position="414"/>
        <end position="441"/>
    </location>
</feature>
<keyword evidence="3 7" id="KW-1133">Transmembrane helix</keyword>
<feature type="transmembrane region" description="Helical" evidence="7">
    <location>
        <begin position="253"/>
        <end position="275"/>
    </location>
</feature>
<gene>
    <name evidence="9" type="ORF">QBC42DRAFT_22268</name>
</gene>
<comment type="subcellular location">
    <subcellularLocation>
        <location evidence="1">Membrane</location>
        <topology evidence="1">Multi-pass membrane protein</topology>
    </subcellularLocation>
</comment>
<sequence>MTLYSDPPPLRSFSSDKPTLLVCWWITMFCAVIILLRVAGRFVRTERLFREDKMAALALVPLFARMGCVHVIMIYGTNNAQLAGAGLSDEELRKRSIASGLVLLSRVLYAATLWVLKNAILEFFRRLNVTWERSYELSLVFIRIVLVATFVAVVIADLAECRPLSHSWQVLPDPGGRCRQGYAQLLTMGVCNIFTDLLLVICPIPIILRSTMSTRRKIHLVLLFSLGLAPVIVTIYRVPHIFAERGSQQSRSLYASIELLFATAAANALVLGSFVRDRGVKKKKFKYDSVAVTSSVGRSSASESRRPTVLRHWGSDEDLARDTGYGVKPELRDSLPPSTENPVYTPAPVAAKLQEDMNSWHFPGQERSSAVPSDDHLGPGDMQVGSIRSNSTATHRRVSFFDYGGLLDDLGPTSRRASCVSSKSQSSPSNTITNISTTIPPAAVPASNSGLRRGSAALLQDLGGFLSPLTAMHTQPKPPRTKSGSTELEPIEQSQLEGSNSPPSGPRPVTHASEKQKPELPHAGGLLNREKQKLELHDVGGLLNREKNE</sequence>
<dbReference type="PANTHER" id="PTHR33048:SF19">
    <property type="entry name" value="MEMBRANE PROTEIN PTH11-LIKE, PUTATIVE (AFU_ORTHOLOGUE AFUA_1G14080)-RELATED"/>
    <property type="match status" value="1"/>
</dbReference>
<evidence type="ECO:0000256" key="2">
    <source>
        <dbReference type="ARBA" id="ARBA00022692"/>
    </source>
</evidence>
<evidence type="ECO:0000259" key="8">
    <source>
        <dbReference type="Pfam" id="PF20684"/>
    </source>
</evidence>
<evidence type="ECO:0000313" key="10">
    <source>
        <dbReference type="Proteomes" id="UP001321749"/>
    </source>
</evidence>
<feature type="domain" description="Rhodopsin" evidence="8">
    <location>
        <begin position="36"/>
        <end position="244"/>
    </location>
</feature>
<keyword evidence="10" id="KW-1185">Reference proteome</keyword>
<reference evidence="9" key="2">
    <citation type="submission" date="2023-06" db="EMBL/GenBank/DDBJ databases">
        <authorList>
            <consortium name="Lawrence Berkeley National Laboratory"/>
            <person name="Mondo S.J."/>
            <person name="Hensen N."/>
            <person name="Bonometti L."/>
            <person name="Westerberg I."/>
            <person name="Brannstrom I.O."/>
            <person name="Guillou S."/>
            <person name="Cros-Aarteil S."/>
            <person name="Calhoun S."/>
            <person name="Haridas S."/>
            <person name="Kuo A."/>
            <person name="Pangilinan J."/>
            <person name="Riley R."/>
            <person name="Labutti K."/>
            <person name="Andreopoulos B."/>
            <person name="Lipzen A."/>
            <person name="Chen C."/>
            <person name="Yanf M."/>
            <person name="Daum C."/>
            <person name="Ng V."/>
            <person name="Clum A."/>
            <person name="Steindorff A."/>
            <person name="Ohm R."/>
            <person name="Martin F."/>
            <person name="Silar P."/>
            <person name="Natvig D."/>
            <person name="Lalanne C."/>
            <person name="Gautier V."/>
            <person name="Ament-Velasquez S.L."/>
            <person name="Kruys A."/>
            <person name="Hutchinson M.I."/>
            <person name="Powell A.J."/>
            <person name="Barry K."/>
            <person name="Miller A.N."/>
            <person name="Grigoriev I.V."/>
            <person name="Debuchy R."/>
            <person name="Gladieux P."/>
            <person name="Thoren M.H."/>
            <person name="Johannesson H."/>
        </authorList>
    </citation>
    <scope>NUCLEOTIDE SEQUENCE</scope>
    <source>
        <strain evidence="9">PSN324</strain>
    </source>
</reference>
<dbReference type="InterPro" id="IPR049326">
    <property type="entry name" value="Rhodopsin_dom_fungi"/>
</dbReference>
<feature type="transmembrane region" description="Helical" evidence="7">
    <location>
        <begin position="182"/>
        <end position="208"/>
    </location>
</feature>
<dbReference type="EMBL" id="MU864941">
    <property type="protein sequence ID" value="KAK4465247.1"/>
    <property type="molecule type" value="Genomic_DNA"/>
</dbReference>
<evidence type="ECO:0000313" key="9">
    <source>
        <dbReference type="EMBL" id="KAK4465247.1"/>
    </source>
</evidence>
<evidence type="ECO:0000256" key="7">
    <source>
        <dbReference type="SAM" id="Phobius"/>
    </source>
</evidence>
<feature type="compositionally biased region" description="Polar residues" evidence="6">
    <location>
        <begin position="482"/>
        <end position="502"/>
    </location>
</feature>
<name>A0AAV9I0D9_9PEZI</name>
<accession>A0AAV9I0D9</accession>
<dbReference type="Pfam" id="PF20684">
    <property type="entry name" value="Fung_rhodopsin"/>
    <property type="match status" value="1"/>
</dbReference>
<organism evidence="9 10">
    <name type="scientific">Cladorrhinum samala</name>
    <dbReference type="NCBI Taxonomy" id="585594"/>
    <lineage>
        <taxon>Eukaryota</taxon>
        <taxon>Fungi</taxon>
        <taxon>Dikarya</taxon>
        <taxon>Ascomycota</taxon>
        <taxon>Pezizomycotina</taxon>
        <taxon>Sordariomycetes</taxon>
        <taxon>Sordariomycetidae</taxon>
        <taxon>Sordariales</taxon>
        <taxon>Podosporaceae</taxon>
        <taxon>Cladorrhinum</taxon>
    </lineage>
</organism>
<evidence type="ECO:0000256" key="1">
    <source>
        <dbReference type="ARBA" id="ARBA00004141"/>
    </source>
</evidence>
<feature type="compositionally biased region" description="Basic and acidic residues" evidence="6">
    <location>
        <begin position="528"/>
        <end position="549"/>
    </location>
</feature>
<feature type="transmembrane region" description="Helical" evidence="7">
    <location>
        <begin position="96"/>
        <end position="116"/>
    </location>
</feature>
<evidence type="ECO:0000256" key="5">
    <source>
        <dbReference type="ARBA" id="ARBA00038359"/>
    </source>
</evidence>
<feature type="region of interest" description="Disordered" evidence="6">
    <location>
        <begin position="468"/>
        <end position="549"/>
    </location>
</feature>
<protein>
    <recommendedName>
        <fullName evidence="8">Rhodopsin domain-containing protein</fullName>
    </recommendedName>
</protein>
<keyword evidence="4 7" id="KW-0472">Membrane</keyword>
<comment type="similarity">
    <text evidence="5">Belongs to the SAT4 family.</text>
</comment>
<feature type="transmembrane region" description="Helical" evidence="7">
    <location>
        <begin position="220"/>
        <end position="238"/>
    </location>
</feature>
<feature type="transmembrane region" description="Helical" evidence="7">
    <location>
        <begin position="20"/>
        <end position="43"/>
    </location>
</feature>
<reference evidence="9" key="1">
    <citation type="journal article" date="2023" name="Mol. Phylogenet. Evol.">
        <title>Genome-scale phylogeny and comparative genomics of the fungal order Sordariales.</title>
        <authorList>
            <person name="Hensen N."/>
            <person name="Bonometti L."/>
            <person name="Westerberg I."/>
            <person name="Brannstrom I.O."/>
            <person name="Guillou S."/>
            <person name="Cros-Aarteil S."/>
            <person name="Calhoun S."/>
            <person name="Haridas S."/>
            <person name="Kuo A."/>
            <person name="Mondo S."/>
            <person name="Pangilinan J."/>
            <person name="Riley R."/>
            <person name="LaButti K."/>
            <person name="Andreopoulos B."/>
            <person name="Lipzen A."/>
            <person name="Chen C."/>
            <person name="Yan M."/>
            <person name="Daum C."/>
            <person name="Ng V."/>
            <person name="Clum A."/>
            <person name="Steindorff A."/>
            <person name="Ohm R.A."/>
            <person name="Martin F."/>
            <person name="Silar P."/>
            <person name="Natvig D.O."/>
            <person name="Lalanne C."/>
            <person name="Gautier V."/>
            <person name="Ament-Velasquez S.L."/>
            <person name="Kruys A."/>
            <person name="Hutchinson M.I."/>
            <person name="Powell A.J."/>
            <person name="Barry K."/>
            <person name="Miller A.N."/>
            <person name="Grigoriev I.V."/>
            <person name="Debuchy R."/>
            <person name="Gladieux P."/>
            <person name="Hiltunen Thoren M."/>
            <person name="Johannesson H."/>
        </authorList>
    </citation>
    <scope>NUCLEOTIDE SEQUENCE</scope>
    <source>
        <strain evidence="9">PSN324</strain>
    </source>
</reference>
<proteinExistence type="inferred from homology"/>
<feature type="transmembrane region" description="Helical" evidence="7">
    <location>
        <begin position="55"/>
        <end position="76"/>
    </location>
</feature>
<keyword evidence="2 7" id="KW-0812">Transmembrane</keyword>
<evidence type="ECO:0000256" key="6">
    <source>
        <dbReference type="SAM" id="MobiDB-lite"/>
    </source>
</evidence>
<dbReference type="InterPro" id="IPR052337">
    <property type="entry name" value="SAT4-like"/>
</dbReference>
<dbReference type="AlphaFoldDB" id="A0AAV9I0D9"/>
<dbReference type="GO" id="GO:0016020">
    <property type="term" value="C:membrane"/>
    <property type="evidence" value="ECO:0007669"/>
    <property type="project" value="UniProtKB-SubCell"/>
</dbReference>